<dbReference type="SUPFAM" id="SSF57850">
    <property type="entry name" value="RING/U-box"/>
    <property type="match status" value="1"/>
</dbReference>
<proteinExistence type="predicted"/>
<reference evidence="9 10" key="1">
    <citation type="journal article" date="2021" name="Elife">
        <title>Chloroplast acquisition without the gene transfer in kleptoplastic sea slugs, Plakobranchus ocellatus.</title>
        <authorList>
            <person name="Maeda T."/>
            <person name="Takahashi S."/>
            <person name="Yoshida T."/>
            <person name="Shimamura S."/>
            <person name="Takaki Y."/>
            <person name="Nagai Y."/>
            <person name="Toyoda A."/>
            <person name="Suzuki Y."/>
            <person name="Arimoto A."/>
            <person name="Ishii H."/>
            <person name="Satoh N."/>
            <person name="Nishiyama T."/>
            <person name="Hasebe M."/>
            <person name="Maruyama T."/>
            <person name="Minagawa J."/>
            <person name="Obokata J."/>
            <person name="Shigenobu S."/>
        </authorList>
    </citation>
    <scope>NUCLEOTIDE SEQUENCE [LARGE SCALE GENOMIC DNA]</scope>
</reference>
<name>A0AAV3XXX8_9GAST</name>
<feature type="region of interest" description="Disordered" evidence="6">
    <location>
        <begin position="734"/>
        <end position="946"/>
    </location>
</feature>
<dbReference type="SMART" id="SM00184">
    <property type="entry name" value="RING"/>
    <property type="match status" value="1"/>
</dbReference>
<feature type="region of interest" description="Disordered" evidence="6">
    <location>
        <begin position="448"/>
        <end position="654"/>
    </location>
</feature>
<protein>
    <submittedName>
        <fullName evidence="9">E3 ubiquitin-protein ligase shprh</fullName>
    </submittedName>
</protein>
<feature type="compositionally biased region" description="Polar residues" evidence="6">
    <location>
        <begin position="857"/>
        <end position="886"/>
    </location>
</feature>
<dbReference type="SUPFAM" id="SSF52540">
    <property type="entry name" value="P-loop containing nucleoside triphosphate hydrolases"/>
    <property type="match status" value="1"/>
</dbReference>
<dbReference type="InterPro" id="IPR001650">
    <property type="entry name" value="Helicase_C-like"/>
</dbReference>
<dbReference type="PROSITE" id="PS50089">
    <property type="entry name" value="ZF_RING_2"/>
    <property type="match status" value="1"/>
</dbReference>
<evidence type="ECO:0000259" key="8">
    <source>
        <dbReference type="PROSITE" id="PS51194"/>
    </source>
</evidence>
<dbReference type="GO" id="GO:0008270">
    <property type="term" value="F:zinc ion binding"/>
    <property type="evidence" value="ECO:0007669"/>
    <property type="project" value="UniProtKB-KW"/>
</dbReference>
<feature type="compositionally biased region" description="Low complexity" evidence="6">
    <location>
        <begin position="748"/>
        <end position="763"/>
    </location>
</feature>
<dbReference type="EMBL" id="BLXT01000273">
    <property type="protein sequence ID" value="GFN75464.1"/>
    <property type="molecule type" value="Genomic_DNA"/>
</dbReference>
<dbReference type="PANTHER" id="PTHR45865">
    <property type="entry name" value="E3 UBIQUITIN-PROTEIN LIGASE SHPRH FAMILY MEMBER"/>
    <property type="match status" value="1"/>
</dbReference>
<keyword evidence="4" id="KW-0862">Zinc</keyword>
<dbReference type="Gene3D" id="3.40.50.300">
    <property type="entry name" value="P-loop containing nucleotide triphosphate hydrolases"/>
    <property type="match status" value="1"/>
</dbReference>
<sequence length="946" mass="101126">MKTILTNKHISIETRKRALQCYLEPVLMYGCKAWTISKQIQNKLEATEMWFLRRMLRISWTAKKTNERVLNEANKRRSLLRTIRKRQATFLGHMMRRGKVEHLLVIILFSDTDPDILEAAAAHVKYMEALKKDFKNMRSVWLFHREMISAIDELEMATERLRLRGEFEPKPTTKILNVIEATDMFGIQASCSRDEIVGRNELHKKLGQLLYLTNLAKRAEHGDNCNPDTCPICQSGLGVEWSVLMCGHCFCLSCMRTLIDRTLIGINLDRRLKCPLCRFYTPVREISYVTTLKKERVNVKGSHSTKVQAVIECLIKIKQQDPTAKALVFSLWVSVLDILASALAENKISYKSLHDPNHFQTNLTAFKSDEDLSVLLLPLHVGANGLNLVEANHVLLVEPELNLEEEAQAISRVYRIGQTRQTKIHRFLVRGTIEEKIYHMVKAVRETKTRAGQGGEEGVELTVGDITSLIQQPGPDEHGEDEEDGLPGVVLPANEQSHRDRDGGGGGGSGVNGRSSVVDRDTDRGENSSGVSSGSISTGGDESSNVNDGCGPVGADGGSSSSSAMSNGAESSNTNASTSEHCDGSSGNSAQTNAGESSNINVDTSVDCNESSSNSARNIVGESSNINIGTDDDCGGSSSNSDNNNSEGSSHAGTINIGTIESGCAANSVAGNSELSIGVSGCDGPSASDVNNCGLTVNAGGNVDVSNGSRSESVGGNISTYVNVKTDVVDVNVEDDNANSTRDNVRVGAGSIDIDSSSTSRRALNSTTSEERDMNDCSSDALTPYASRPCTDPRAAASETPEERHGGPSALDVTSSSGSSSDPSCDAETSGKSKTSSIGPGSFSDMCVLQNKPQEHLSASGNSDTTSAVARSYLTGNSPSEPSHQVSTSEASQASESLSLPHGDPERSPSSSSAASYCLTQPVSSSTAAPHPRDSRTGQPDGSSDS</sequence>
<dbReference type="GO" id="GO:0005634">
    <property type="term" value="C:nucleus"/>
    <property type="evidence" value="ECO:0007669"/>
    <property type="project" value="TreeGrafter"/>
</dbReference>
<dbReference type="GO" id="GO:0000209">
    <property type="term" value="P:protein polyubiquitination"/>
    <property type="evidence" value="ECO:0007669"/>
    <property type="project" value="TreeGrafter"/>
</dbReference>
<feature type="compositionally biased region" description="Polar residues" evidence="6">
    <location>
        <begin position="918"/>
        <end position="928"/>
    </location>
</feature>
<feature type="compositionally biased region" description="Polar residues" evidence="6">
    <location>
        <begin position="573"/>
        <end position="628"/>
    </location>
</feature>
<dbReference type="PANTHER" id="PTHR45865:SF1">
    <property type="entry name" value="E3 UBIQUITIN-PROTEIN LIGASE SHPRH"/>
    <property type="match status" value="1"/>
</dbReference>
<organism evidence="9 10">
    <name type="scientific">Plakobranchus ocellatus</name>
    <dbReference type="NCBI Taxonomy" id="259542"/>
    <lineage>
        <taxon>Eukaryota</taxon>
        <taxon>Metazoa</taxon>
        <taxon>Spiralia</taxon>
        <taxon>Lophotrochozoa</taxon>
        <taxon>Mollusca</taxon>
        <taxon>Gastropoda</taxon>
        <taxon>Heterobranchia</taxon>
        <taxon>Euthyneura</taxon>
        <taxon>Panpulmonata</taxon>
        <taxon>Sacoglossa</taxon>
        <taxon>Placobranchoidea</taxon>
        <taxon>Plakobranchidae</taxon>
        <taxon>Plakobranchus</taxon>
    </lineage>
</organism>
<feature type="compositionally biased region" description="Low complexity" evidence="6">
    <location>
        <begin position="527"/>
        <end position="540"/>
    </location>
</feature>
<evidence type="ECO:0000256" key="6">
    <source>
        <dbReference type="SAM" id="MobiDB-lite"/>
    </source>
</evidence>
<dbReference type="Gene3D" id="3.30.40.10">
    <property type="entry name" value="Zinc/RING finger domain, C3HC4 (zinc finger)"/>
    <property type="match status" value="1"/>
</dbReference>
<evidence type="ECO:0000256" key="5">
    <source>
        <dbReference type="PROSITE-ProRule" id="PRU00175"/>
    </source>
</evidence>
<accession>A0AAV3XXX8</accession>
<keyword evidence="2 5" id="KW-0863">Zinc-finger</keyword>
<feature type="compositionally biased region" description="Polar residues" evidence="6">
    <location>
        <begin position="937"/>
        <end position="946"/>
    </location>
</feature>
<evidence type="ECO:0000313" key="10">
    <source>
        <dbReference type="Proteomes" id="UP000735302"/>
    </source>
</evidence>
<feature type="compositionally biased region" description="Low complexity" evidence="6">
    <location>
        <begin position="635"/>
        <end position="650"/>
    </location>
</feature>
<dbReference type="PROSITE" id="PS51194">
    <property type="entry name" value="HELICASE_CTER"/>
    <property type="match status" value="1"/>
</dbReference>
<evidence type="ECO:0000256" key="3">
    <source>
        <dbReference type="ARBA" id="ARBA00022801"/>
    </source>
</evidence>
<dbReference type="CDD" id="cd18793">
    <property type="entry name" value="SF2_C_SNF"/>
    <property type="match status" value="1"/>
</dbReference>
<feature type="compositionally biased region" description="Low complexity" evidence="6">
    <location>
        <begin position="558"/>
        <end position="572"/>
    </location>
</feature>
<feature type="compositionally biased region" description="Low complexity" evidence="6">
    <location>
        <begin position="809"/>
        <end position="826"/>
    </location>
</feature>
<feature type="domain" description="Helicase C-terminal" evidence="8">
    <location>
        <begin position="309"/>
        <end position="467"/>
    </location>
</feature>
<feature type="compositionally biased region" description="Low complexity" evidence="6">
    <location>
        <begin position="887"/>
        <end position="900"/>
    </location>
</feature>
<dbReference type="AlphaFoldDB" id="A0AAV3XXX8"/>
<dbReference type="PROSITE" id="PS00518">
    <property type="entry name" value="ZF_RING_1"/>
    <property type="match status" value="1"/>
</dbReference>
<evidence type="ECO:0000256" key="1">
    <source>
        <dbReference type="ARBA" id="ARBA00022723"/>
    </source>
</evidence>
<evidence type="ECO:0000256" key="2">
    <source>
        <dbReference type="ARBA" id="ARBA00022771"/>
    </source>
</evidence>
<dbReference type="InterPro" id="IPR018957">
    <property type="entry name" value="Znf_C3HC4_RING-type"/>
</dbReference>
<dbReference type="InterPro" id="IPR052583">
    <property type="entry name" value="ATP-helicase/E3_Ub-Ligase"/>
</dbReference>
<dbReference type="CDD" id="cd16569">
    <property type="entry name" value="RING-HC_SHPRH-like"/>
    <property type="match status" value="1"/>
</dbReference>
<dbReference type="InterPro" id="IPR027417">
    <property type="entry name" value="P-loop_NTPase"/>
</dbReference>
<feature type="compositionally biased region" description="Polar residues" evidence="6">
    <location>
        <begin position="830"/>
        <end position="839"/>
    </location>
</feature>
<feature type="domain" description="RING-type" evidence="7">
    <location>
        <begin position="230"/>
        <end position="278"/>
    </location>
</feature>
<feature type="compositionally biased region" description="Basic and acidic residues" evidence="6">
    <location>
        <begin position="517"/>
        <end position="526"/>
    </location>
</feature>
<dbReference type="InterPro" id="IPR001841">
    <property type="entry name" value="Znf_RING"/>
</dbReference>
<evidence type="ECO:0000256" key="4">
    <source>
        <dbReference type="ARBA" id="ARBA00022833"/>
    </source>
</evidence>
<dbReference type="InterPro" id="IPR049730">
    <property type="entry name" value="SNF2/RAD54-like_C"/>
</dbReference>
<dbReference type="GO" id="GO:0016787">
    <property type="term" value="F:hydrolase activity"/>
    <property type="evidence" value="ECO:0007669"/>
    <property type="project" value="UniProtKB-KW"/>
</dbReference>
<gene>
    <name evidence="9" type="ORF">PoB_000197000</name>
</gene>
<keyword evidence="3" id="KW-0378">Hydrolase</keyword>
<evidence type="ECO:0000313" key="9">
    <source>
        <dbReference type="EMBL" id="GFN75464.1"/>
    </source>
</evidence>
<dbReference type="Proteomes" id="UP000735302">
    <property type="component" value="Unassembled WGS sequence"/>
</dbReference>
<comment type="caution">
    <text evidence="9">The sequence shown here is derived from an EMBL/GenBank/DDBJ whole genome shotgun (WGS) entry which is preliminary data.</text>
</comment>
<evidence type="ECO:0000259" key="7">
    <source>
        <dbReference type="PROSITE" id="PS50089"/>
    </source>
</evidence>
<dbReference type="InterPro" id="IPR017907">
    <property type="entry name" value="Znf_RING_CS"/>
</dbReference>
<dbReference type="SMART" id="SM00490">
    <property type="entry name" value="HELICc"/>
    <property type="match status" value="1"/>
</dbReference>
<keyword evidence="1" id="KW-0479">Metal-binding</keyword>
<keyword evidence="10" id="KW-1185">Reference proteome</keyword>
<dbReference type="InterPro" id="IPR013083">
    <property type="entry name" value="Znf_RING/FYVE/PHD"/>
</dbReference>
<dbReference type="Pfam" id="PF00097">
    <property type="entry name" value="zf-C3HC4"/>
    <property type="match status" value="1"/>
</dbReference>
<dbReference type="Pfam" id="PF00271">
    <property type="entry name" value="Helicase_C"/>
    <property type="match status" value="1"/>
</dbReference>
<dbReference type="GO" id="GO:0006974">
    <property type="term" value="P:DNA damage response"/>
    <property type="evidence" value="ECO:0007669"/>
    <property type="project" value="TreeGrafter"/>
</dbReference>
<dbReference type="GO" id="GO:0061630">
    <property type="term" value="F:ubiquitin protein ligase activity"/>
    <property type="evidence" value="ECO:0007669"/>
    <property type="project" value="TreeGrafter"/>
</dbReference>